<organism evidence="2 3">
    <name type="scientific">Rugosimonospora acidiphila</name>
    <dbReference type="NCBI Taxonomy" id="556531"/>
    <lineage>
        <taxon>Bacteria</taxon>
        <taxon>Bacillati</taxon>
        <taxon>Actinomycetota</taxon>
        <taxon>Actinomycetes</taxon>
        <taxon>Micromonosporales</taxon>
        <taxon>Micromonosporaceae</taxon>
        <taxon>Rugosimonospora</taxon>
    </lineage>
</organism>
<gene>
    <name evidence="2" type="ORF">GCM10023322_64760</name>
</gene>
<dbReference type="EMBL" id="BAABJQ010000026">
    <property type="protein sequence ID" value="GAA5196261.1"/>
    <property type="molecule type" value="Genomic_DNA"/>
</dbReference>
<evidence type="ECO:0000313" key="2">
    <source>
        <dbReference type="EMBL" id="GAA5196261.1"/>
    </source>
</evidence>
<protein>
    <recommendedName>
        <fullName evidence="4">SnoaL-like domain-containing protein</fullName>
    </recommendedName>
</protein>
<evidence type="ECO:0008006" key="4">
    <source>
        <dbReference type="Google" id="ProtNLM"/>
    </source>
</evidence>
<evidence type="ECO:0000256" key="1">
    <source>
        <dbReference type="SAM" id="MobiDB-lite"/>
    </source>
</evidence>
<accession>A0ABP9SH39</accession>
<feature type="region of interest" description="Disordered" evidence="1">
    <location>
        <begin position="1"/>
        <end position="32"/>
    </location>
</feature>
<keyword evidence="3" id="KW-1185">Reference proteome</keyword>
<feature type="compositionally biased region" description="Low complexity" evidence="1">
    <location>
        <begin position="1"/>
        <end position="15"/>
    </location>
</feature>
<evidence type="ECO:0000313" key="3">
    <source>
        <dbReference type="Proteomes" id="UP001501570"/>
    </source>
</evidence>
<reference evidence="3" key="1">
    <citation type="journal article" date="2019" name="Int. J. Syst. Evol. Microbiol.">
        <title>The Global Catalogue of Microorganisms (GCM) 10K type strain sequencing project: providing services to taxonomists for standard genome sequencing and annotation.</title>
        <authorList>
            <consortium name="The Broad Institute Genomics Platform"/>
            <consortium name="The Broad Institute Genome Sequencing Center for Infectious Disease"/>
            <person name="Wu L."/>
            <person name="Ma J."/>
        </authorList>
    </citation>
    <scope>NUCLEOTIDE SEQUENCE [LARGE SCALE GENOMIC DNA]</scope>
    <source>
        <strain evidence="3">JCM 18304</strain>
    </source>
</reference>
<comment type="caution">
    <text evidence="2">The sequence shown here is derived from an EMBL/GenBank/DDBJ whole genome shotgun (WGS) entry which is preliminary data.</text>
</comment>
<name>A0ABP9SH39_9ACTN</name>
<sequence length="175" mass="18716">MTDTTQTSDATATSDPLDASNPVDTSIPLDTPGWRPLTADVDAFLAEYERRGSDPGSDSGAHFAEQFLTLDPNHCLALARATLVASLPARRQLFEKAGVGPLRLAGARQLDLDERHVLVRTAWAADRAGGAPLRLTATFLLRRDDDGTRIVVYLNHHDVRALLSPAATATPAPPA</sequence>
<dbReference type="Proteomes" id="UP001501570">
    <property type="component" value="Unassembled WGS sequence"/>
</dbReference>
<proteinExistence type="predicted"/>